<keyword evidence="9 11" id="KW-0131">Cell cycle</keyword>
<feature type="binding site" evidence="11">
    <location>
        <position position="192"/>
    </location>
    <ligand>
        <name>UDP-N-acetyl-alpha-D-muramoyl-L-alanyl-D-glutamate</name>
        <dbReference type="ChEBI" id="CHEBI:83900"/>
    </ligand>
</feature>
<comment type="pathway">
    <text evidence="11 12">Cell wall biogenesis; peptidoglycan biosynthesis.</text>
</comment>
<dbReference type="Proteomes" id="UP000257240">
    <property type="component" value="Unassembled WGS sequence"/>
</dbReference>
<keyword evidence="7 11" id="KW-0133">Cell shape</keyword>
<dbReference type="GO" id="GO:0008765">
    <property type="term" value="F:UDP-N-acetylmuramoylalanyl-D-glutamate-2,6-diaminopimelate ligase activity"/>
    <property type="evidence" value="ECO:0007669"/>
    <property type="project" value="UniProtKB-UniRule"/>
</dbReference>
<dbReference type="Pfam" id="PF08245">
    <property type="entry name" value="Mur_ligase_M"/>
    <property type="match status" value="1"/>
</dbReference>
<evidence type="ECO:0000259" key="15">
    <source>
        <dbReference type="Pfam" id="PF08245"/>
    </source>
</evidence>
<dbReference type="GO" id="GO:0051301">
    <property type="term" value="P:cell division"/>
    <property type="evidence" value="ECO:0007669"/>
    <property type="project" value="UniProtKB-KW"/>
</dbReference>
<feature type="binding site" evidence="11">
    <location>
        <begin position="159"/>
        <end position="160"/>
    </location>
    <ligand>
        <name>UDP-N-acetyl-alpha-D-muramoyl-L-alanyl-D-glutamate</name>
        <dbReference type="ChEBI" id="CHEBI:83900"/>
    </ligand>
</feature>
<dbReference type="NCBIfam" id="TIGR01085">
    <property type="entry name" value="murE"/>
    <property type="match status" value="1"/>
</dbReference>
<evidence type="ECO:0000256" key="6">
    <source>
        <dbReference type="ARBA" id="ARBA00022840"/>
    </source>
</evidence>
<dbReference type="InterPro" id="IPR005761">
    <property type="entry name" value="UDP-N-AcMur-Glu-dNH2Pim_ligase"/>
</dbReference>
<dbReference type="PANTHER" id="PTHR23135:SF4">
    <property type="entry name" value="UDP-N-ACETYLMURAMOYL-L-ALANYL-D-GLUTAMATE--2,6-DIAMINOPIMELATE LIGASE MURE HOMOLOG, CHLOROPLASTIC"/>
    <property type="match status" value="1"/>
</dbReference>
<keyword evidence="5 11" id="KW-0547">Nucleotide-binding</keyword>
<dbReference type="InterPro" id="IPR035911">
    <property type="entry name" value="MurE/MurF_N"/>
</dbReference>
<dbReference type="EC" id="6.3.2.13" evidence="11"/>
<evidence type="ECO:0000256" key="8">
    <source>
        <dbReference type="ARBA" id="ARBA00022984"/>
    </source>
</evidence>
<dbReference type="NCBIfam" id="NF001124">
    <property type="entry name" value="PRK00139.1-2"/>
    <property type="match status" value="1"/>
</dbReference>
<keyword evidence="10 11" id="KW-0961">Cell wall biogenesis/degradation</keyword>
<dbReference type="PANTHER" id="PTHR23135">
    <property type="entry name" value="MUR LIGASE FAMILY MEMBER"/>
    <property type="match status" value="1"/>
</dbReference>
<feature type="domain" description="Mur ligase C-terminal" evidence="14">
    <location>
        <begin position="341"/>
        <end position="467"/>
    </location>
</feature>
<comment type="cofactor">
    <cofactor evidence="11">
        <name>Mg(2+)</name>
        <dbReference type="ChEBI" id="CHEBI:18420"/>
    </cofactor>
</comment>
<dbReference type="InterPro" id="IPR036565">
    <property type="entry name" value="Mur-like_cat_sf"/>
</dbReference>
<reference evidence="16 17" key="1">
    <citation type="journal article" date="2018" name="Nat. Biotechnol.">
        <title>A standardized bacterial taxonomy based on genome phylogeny substantially revises the tree of life.</title>
        <authorList>
            <person name="Parks D.H."/>
            <person name="Chuvochina M."/>
            <person name="Waite D.W."/>
            <person name="Rinke C."/>
            <person name="Skarshewski A."/>
            <person name="Chaumeil P.A."/>
            <person name="Hugenholtz P."/>
        </authorList>
    </citation>
    <scope>NUCLEOTIDE SEQUENCE [LARGE SCALE GENOMIC DNA]</scope>
    <source>
        <strain evidence="16">UBA12529</strain>
    </source>
</reference>
<dbReference type="Gene3D" id="3.40.1190.10">
    <property type="entry name" value="Mur-like, catalytic domain"/>
    <property type="match status" value="1"/>
</dbReference>
<evidence type="ECO:0000256" key="5">
    <source>
        <dbReference type="ARBA" id="ARBA00022741"/>
    </source>
</evidence>
<feature type="domain" description="Mur ligase N-terminal catalytic" evidence="13">
    <location>
        <begin position="28"/>
        <end position="103"/>
    </location>
</feature>
<sequence>MKFLKDIIKDVEILKVYPEDEKWLTIQVYGIADNSKEMSEGYVFIARKGTNLKGEDFIPEAINRGAKVIVRETPIEPQKIPSGVYQIQVRDVKKALSQMALNFFDHPEKKLTLIGVTGTNGKTSVCYFTKTLLQSLGVKTGYIGTIFYEIERRIPATETTPSIIKLGWLMKEMVDKGFKACVMEVSSHALDQKRVEGLSFEIAGFTNLSRDHLDYHKTMEAYFQAKKLLFTDYLTPEGKVVLSFETEYGKRLYQELKTFLLEDRILIVNDGYLRVEILGMEDGLEVELKFLETGEVYRVKTSLFGEYQAKNLATTVGILTALGYPKEEIVLRLRELRNPVGRLELVAEFNGAKVFVDYAHTPSALEYALKSLLPLKKNRLVVVFGCGGNRDAGKRPLMGEVAETIADYVILTSDNPRFEEPEAIIDDIKKGLKGIKPCAVISDRREAIEFAIKLLEEGDVLLIAGKGHETYQEIQGKRYPFSDQEEILKTIKRIKERS</sequence>
<evidence type="ECO:0000256" key="10">
    <source>
        <dbReference type="ARBA" id="ARBA00023316"/>
    </source>
</evidence>
<evidence type="ECO:0000256" key="7">
    <source>
        <dbReference type="ARBA" id="ARBA00022960"/>
    </source>
</evidence>
<feature type="binding site" evidence="11">
    <location>
        <position position="186"/>
    </location>
    <ligand>
        <name>UDP-N-acetyl-alpha-D-muramoyl-L-alanyl-D-glutamate</name>
        <dbReference type="ChEBI" id="CHEBI:83900"/>
    </ligand>
</feature>
<gene>
    <name evidence="11" type="primary">murE</name>
    <name evidence="16" type="ORF">DCE01_01185</name>
</gene>
<dbReference type="InterPro" id="IPR004101">
    <property type="entry name" value="Mur_ligase_C"/>
</dbReference>
<dbReference type="InterPro" id="IPR013221">
    <property type="entry name" value="Mur_ligase_cen"/>
</dbReference>
<evidence type="ECO:0000256" key="11">
    <source>
        <dbReference type="HAMAP-Rule" id="MF_00208"/>
    </source>
</evidence>
<evidence type="ECO:0000256" key="3">
    <source>
        <dbReference type="ARBA" id="ARBA00022598"/>
    </source>
</evidence>
<comment type="catalytic activity">
    <reaction evidence="11">
        <text>UDP-N-acetyl-alpha-D-muramoyl-L-alanyl-D-glutamate + meso-2,6-diaminopimelate + ATP = UDP-N-acetyl-alpha-D-muramoyl-L-alanyl-gamma-D-glutamyl-meso-2,6-diaminopimelate + ADP + phosphate + H(+)</text>
        <dbReference type="Rhea" id="RHEA:23676"/>
        <dbReference type="ChEBI" id="CHEBI:15378"/>
        <dbReference type="ChEBI" id="CHEBI:30616"/>
        <dbReference type="ChEBI" id="CHEBI:43474"/>
        <dbReference type="ChEBI" id="CHEBI:57791"/>
        <dbReference type="ChEBI" id="CHEBI:83900"/>
        <dbReference type="ChEBI" id="CHEBI:83905"/>
        <dbReference type="ChEBI" id="CHEBI:456216"/>
        <dbReference type="EC" id="6.3.2.13"/>
    </reaction>
</comment>
<evidence type="ECO:0000259" key="13">
    <source>
        <dbReference type="Pfam" id="PF01225"/>
    </source>
</evidence>
<feature type="binding site" evidence="11">
    <location>
        <position position="465"/>
    </location>
    <ligand>
        <name>meso-2,6-diaminopimelate</name>
        <dbReference type="ChEBI" id="CHEBI:57791"/>
    </ligand>
</feature>
<comment type="PTM">
    <text evidence="11">Carboxylation is probably crucial for Mg(2+) binding and, consequently, for the gamma-phosphate positioning of ATP.</text>
</comment>
<dbReference type="Pfam" id="PF02875">
    <property type="entry name" value="Mur_ligase_C"/>
    <property type="match status" value="1"/>
</dbReference>
<feature type="short sequence motif" description="Meso-diaminopimelate recognition motif" evidence="11">
    <location>
        <begin position="414"/>
        <end position="417"/>
    </location>
</feature>
<dbReference type="SUPFAM" id="SSF53244">
    <property type="entry name" value="MurD-like peptide ligases, peptide-binding domain"/>
    <property type="match status" value="1"/>
</dbReference>
<keyword evidence="3 11" id="KW-0436">Ligase</keyword>
<comment type="similarity">
    <text evidence="1 11">Belongs to the MurCDEF family. MurE subfamily.</text>
</comment>
<keyword evidence="2 11" id="KW-0963">Cytoplasm</keyword>
<keyword evidence="4 11" id="KW-0132">Cell division</keyword>
<dbReference type="GO" id="GO:0071555">
    <property type="term" value="P:cell wall organization"/>
    <property type="evidence" value="ECO:0007669"/>
    <property type="project" value="UniProtKB-KW"/>
</dbReference>
<dbReference type="UniPathway" id="UPA00219"/>
<dbReference type="GO" id="GO:0000287">
    <property type="term" value="F:magnesium ion binding"/>
    <property type="evidence" value="ECO:0007669"/>
    <property type="project" value="UniProtKB-UniRule"/>
</dbReference>
<evidence type="ECO:0000256" key="12">
    <source>
        <dbReference type="RuleBase" id="RU004135"/>
    </source>
</evidence>
<dbReference type="NCBIfam" id="NF001126">
    <property type="entry name" value="PRK00139.1-4"/>
    <property type="match status" value="1"/>
</dbReference>
<evidence type="ECO:0000256" key="1">
    <source>
        <dbReference type="ARBA" id="ARBA00005898"/>
    </source>
</evidence>
<feature type="domain" description="Mur ligase central" evidence="15">
    <location>
        <begin position="116"/>
        <end position="317"/>
    </location>
</feature>
<accession>A0A101FJI8</accession>
<comment type="function">
    <text evidence="11">Catalyzes the addition of meso-diaminopimelic acid to the nucleotide precursor UDP-N-acetylmuramoyl-L-alanyl-D-glutamate (UMAG) in the biosynthesis of bacterial cell-wall peptidoglycan.</text>
</comment>
<dbReference type="Pfam" id="PF01225">
    <property type="entry name" value="Mur_ligase"/>
    <property type="match status" value="1"/>
</dbReference>
<evidence type="ECO:0000256" key="2">
    <source>
        <dbReference type="ARBA" id="ARBA00022490"/>
    </source>
</evidence>
<feature type="modified residue" description="N6-carboxylysine" evidence="11">
    <location>
        <position position="226"/>
    </location>
</feature>
<keyword evidence="6 11" id="KW-0067">ATP-binding</keyword>
<evidence type="ECO:0000256" key="4">
    <source>
        <dbReference type="ARBA" id="ARBA00022618"/>
    </source>
</evidence>
<dbReference type="InterPro" id="IPR036615">
    <property type="entry name" value="Mur_ligase_C_dom_sf"/>
</dbReference>
<feature type="binding site" evidence="11">
    <location>
        <position position="35"/>
    </location>
    <ligand>
        <name>UDP-N-acetyl-alpha-D-muramoyl-L-alanyl-D-glutamate</name>
        <dbReference type="ChEBI" id="CHEBI:83900"/>
    </ligand>
</feature>
<dbReference type="HAMAP" id="MF_00208">
    <property type="entry name" value="MurE"/>
    <property type="match status" value="1"/>
</dbReference>
<dbReference type="GO" id="GO:0009252">
    <property type="term" value="P:peptidoglycan biosynthetic process"/>
    <property type="evidence" value="ECO:0007669"/>
    <property type="project" value="UniProtKB-UniRule"/>
</dbReference>
<dbReference type="Gene3D" id="3.40.1390.10">
    <property type="entry name" value="MurE/MurF, N-terminal domain"/>
    <property type="match status" value="1"/>
</dbReference>
<proteinExistence type="inferred from homology"/>
<evidence type="ECO:0000256" key="9">
    <source>
        <dbReference type="ARBA" id="ARBA00023306"/>
    </source>
</evidence>
<dbReference type="SUPFAM" id="SSF53623">
    <property type="entry name" value="MurD-like peptide ligases, catalytic domain"/>
    <property type="match status" value="1"/>
</dbReference>
<keyword evidence="11" id="KW-0460">Magnesium</keyword>
<feature type="binding site" evidence="11">
    <location>
        <begin position="118"/>
        <end position="124"/>
    </location>
    <ligand>
        <name>ATP</name>
        <dbReference type="ChEBI" id="CHEBI:30616"/>
    </ligand>
</feature>
<dbReference type="PROSITE" id="PS01011">
    <property type="entry name" value="FOLYLPOLYGLU_SYNT_1"/>
    <property type="match status" value="1"/>
</dbReference>
<feature type="binding site" evidence="11">
    <location>
        <position position="390"/>
    </location>
    <ligand>
        <name>meso-2,6-diaminopimelate</name>
        <dbReference type="ChEBI" id="CHEBI:57791"/>
    </ligand>
</feature>
<name>A0A101FJI8_9BACT</name>
<dbReference type="InterPro" id="IPR018109">
    <property type="entry name" value="Folylpolyglutamate_synth_CS"/>
</dbReference>
<feature type="binding site" evidence="11">
    <location>
        <begin position="414"/>
        <end position="417"/>
    </location>
    <ligand>
        <name>meso-2,6-diaminopimelate</name>
        <dbReference type="ChEBI" id="CHEBI:57791"/>
    </ligand>
</feature>
<dbReference type="AlphaFoldDB" id="A0A101FJI8"/>
<evidence type="ECO:0000259" key="14">
    <source>
        <dbReference type="Pfam" id="PF02875"/>
    </source>
</evidence>
<dbReference type="Gene3D" id="3.90.190.20">
    <property type="entry name" value="Mur ligase, C-terminal domain"/>
    <property type="match status" value="1"/>
</dbReference>
<feature type="binding site" evidence="11">
    <location>
        <position position="194"/>
    </location>
    <ligand>
        <name>UDP-N-acetyl-alpha-D-muramoyl-L-alanyl-D-glutamate</name>
        <dbReference type="ChEBI" id="CHEBI:83900"/>
    </ligand>
</feature>
<comment type="subcellular location">
    <subcellularLocation>
        <location evidence="11 12">Cytoplasm</location>
    </subcellularLocation>
</comment>
<dbReference type="GO" id="GO:0008360">
    <property type="term" value="P:regulation of cell shape"/>
    <property type="evidence" value="ECO:0007669"/>
    <property type="project" value="UniProtKB-KW"/>
</dbReference>
<dbReference type="EMBL" id="DLVE01000015">
    <property type="protein sequence ID" value="HAA83397.1"/>
    <property type="molecule type" value="Genomic_DNA"/>
</dbReference>
<organism evidence="16 17">
    <name type="scientific">Thermodesulfobacterium commune</name>
    <dbReference type="NCBI Taxonomy" id="1741"/>
    <lineage>
        <taxon>Bacteria</taxon>
        <taxon>Pseudomonadati</taxon>
        <taxon>Thermodesulfobacteriota</taxon>
        <taxon>Thermodesulfobacteria</taxon>
        <taxon>Thermodesulfobacteriales</taxon>
        <taxon>Thermodesulfobacteriaceae</taxon>
        <taxon>Thermodesulfobacterium</taxon>
    </lineage>
</organism>
<dbReference type="GO" id="GO:0005524">
    <property type="term" value="F:ATP binding"/>
    <property type="evidence" value="ECO:0007669"/>
    <property type="project" value="UniProtKB-UniRule"/>
</dbReference>
<protein>
    <recommendedName>
        <fullName evidence="11">UDP-N-acetylmuramoyl-L-alanyl-D-glutamate--2,6-diaminopimelate ligase</fullName>
        <ecNumber evidence="11">6.3.2.13</ecNumber>
    </recommendedName>
    <alternativeName>
        <fullName evidence="11">Meso-A2pm-adding enzyme</fullName>
    </alternativeName>
    <alternativeName>
        <fullName evidence="11">Meso-diaminopimelate-adding enzyme</fullName>
    </alternativeName>
    <alternativeName>
        <fullName evidence="11">UDP-MurNAc-L-Ala-D-Glu:meso-diaminopimelate ligase</fullName>
    </alternativeName>
    <alternativeName>
        <fullName evidence="11">UDP-MurNAc-tripeptide synthetase</fullName>
    </alternativeName>
    <alternativeName>
        <fullName evidence="11">UDP-N-acetylmuramyl-tripeptide synthetase</fullName>
    </alternativeName>
</protein>
<feature type="binding site" evidence="11">
    <location>
        <position position="469"/>
    </location>
    <ligand>
        <name>meso-2,6-diaminopimelate</name>
        <dbReference type="ChEBI" id="CHEBI:57791"/>
    </ligand>
</feature>
<dbReference type="SUPFAM" id="SSF63418">
    <property type="entry name" value="MurE/MurF N-terminal domain"/>
    <property type="match status" value="1"/>
</dbReference>
<dbReference type="GO" id="GO:0004326">
    <property type="term" value="F:tetrahydrofolylpolyglutamate synthase activity"/>
    <property type="evidence" value="ECO:0007669"/>
    <property type="project" value="InterPro"/>
</dbReference>
<evidence type="ECO:0000313" key="17">
    <source>
        <dbReference type="Proteomes" id="UP000257240"/>
    </source>
</evidence>
<evidence type="ECO:0000313" key="16">
    <source>
        <dbReference type="EMBL" id="HAA83397.1"/>
    </source>
</evidence>
<comment type="caution">
    <text evidence="16">The sequence shown here is derived from an EMBL/GenBank/DDBJ whole genome shotgun (WGS) entry which is preliminary data.</text>
</comment>
<dbReference type="InterPro" id="IPR000713">
    <property type="entry name" value="Mur_ligase_N"/>
</dbReference>
<dbReference type="GO" id="GO:0005737">
    <property type="term" value="C:cytoplasm"/>
    <property type="evidence" value="ECO:0007669"/>
    <property type="project" value="UniProtKB-SubCell"/>
</dbReference>
<comment type="caution">
    <text evidence="11">Lacks conserved residue(s) required for the propagation of feature annotation.</text>
</comment>
<keyword evidence="8 11" id="KW-0573">Peptidoglycan synthesis</keyword>